<keyword evidence="5" id="KW-1185">Reference proteome</keyword>
<reference evidence="4 6" key="2">
    <citation type="submission" date="2019-06" db="EMBL/GenBank/DDBJ databases">
        <title>Pseudomonas bimorpha sp. nov. isolated from bovine raw milk and skim milk concentrate.</title>
        <authorList>
            <person name="Hofmann K."/>
            <person name="Huptas C."/>
            <person name="Doll E."/>
            <person name="Scherer S."/>
            <person name="Wenning M."/>
        </authorList>
    </citation>
    <scope>NUCLEOTIDE SEQUENCE [LARGE SCALE GENOMIC DNA]</scope>
    <source>
        <strain evidence="4 6">DSM 17515</strain>
    </source>
</reference>
<dbReference type="EMBL" id="FNKM01000002">
    <property type="protein sequence ID" value="SDQ82627.1"/>
    <property type="molecule type" value="Genomic_DNA"/>
</dbReference>
<dbReference type="SUPFAM" id="SSF53098">
    <property type="entry name" value="Ribonuclease H-like"/>
    <property type="match status" value="1"/>
</dbReference>
<dbReference type="GO" id="GO:0015074">
    <property type="term" value="P:DNA integration"/>
    <property type="evidence" value="ECO:0007669"/>
    <property type="project" value="InterPro"/>
</dbReference>
<feature type="compositionally biased region" description="Pro residues" evidence="1">
    <location>
        <begin position="609"/>
        <end position="620"/>
    </location>
</feature>
<evidence type="ECO:0000259" key="2">
    <source>
        <dbReference type="PROSITE" id="PS50994"/>
    </source>
</evidence>
<feature type="region of interest" description="Disordered" evidence="1">
    <location>
        <begin position="577"/>
        <end position="638"/>
    </location>
</feature>
<feature type="domain" description="Integrase catalytic" evidence="2">
    <location>
        <begin position="237"/>
        <end position="439"/>
    </location>
</feature>
<dbReference type="GO" id="GO:0003676">
    <property type="term" value="F:nucleic acid binding"/>
    <property type="evidence" value="ECO:0007669"/>
    <property type="project" value="InterPro"/>
</dbReference>
<feature type="compositionally biased region" description="Basic residues" evidence="1">
    <location>
        <begin position="586"/>
        <end position="597"/>
    </location>
</feature>
<dbReference type="EMBL" id="VFES01000003">
    <property type="protein sequence ID" value="TWR68183.1"/>
    <property type="molecule type" value="Genomic_DNA"/>
</dbReference>
<reference evidence="3 5" key="1">
    <citation type="submission" date="2016-10" db="EMBL/GenBank/DDBJ databases">
        <authorList>
            <person name="Varghese N."/>
            <person name="Submissions S."/>
        </authorList>
    </citation>
    <scope>NUCLEOTIDE SEQUENCE [LARGE SCALE GENOMIC DNA]</scope>
    <source>
        <strain evidence="3 5">BS2976</strain>
    </source>
</reference>
<evidence type="ECO:0000313" key="5">
    <source>
        <dbReference type="Proteomes" id="UP000198740"/>
    </source>
</evidence>
<name>A0A1H1E1P3_9PSED</name>
<evidence type="ECO:0000256" key="1">
    <source>
        <dbReference type="SAM" id="MobiDB-lite"/>
    </source>
</evidence>
<accession>A0A1H1E1P3</accession>
<dbReference type="Proteomes" id="UP000198740">
    <property type="component" value="Unassembled WGS sequence"/>
</dbReference>
<dbReference type="Gene3D" id="3.30.420.10">
    <property type="entry name" value="Ribonuclease H-like superfamily/Ribonuclease H"/>
    <property type="match status" value="1"/>
</dbReference>
<organism evidence="4 6">
    <name type="scientific">Pseudomonas grimontii</name>
    <dbReference type="NCBI Taxonomy" id="129847"/>
    <lineage>
        <taxon>Bacteria</taxon>
        <taxon>Pseudomonadati</taxon>
        <taxon>Pseudomonadota</taxon>
        <taxon>Gammaproteobacteria</taxon>
        <taxon>Pseudomonadales</taxon>
        <taxon>Pseudomonadaceae</taxon>
        <taxon>Pseudomonas</taxon>
    </lineage>
</organism>
<dbReference type="InterPro" id="IPR036397">
    <property type="entry name" value="RNaseH_sf"/>
</dbReference>
<dbReference type="AlphaFoldDB" id="A0A1H1E1P3"/>
<proteinExistence type="predicted"/>
<dbReference type="Proteomes" id="UP000317267">
    <property type="component" value="Unassembled WGS sequence"/>
</dbReference>
<evidence type="ECO:0000313" key="3">
    <source>
        <dbReference type="EMBL" id="SDQ82627.1"/>
    </source>
</evidence>
<comment type="caution">
    <text evidence="4">The sequence shown here is derived from an EMBL/GenBank/DDBJ whole genome shotgun (WGS) entry which is preliminary data.</text>
</comment>
<dbReference type="InterPro" id="IPR015378">
    <property type="entry name" value="Transposase-like_Mu_C"/>
</dbReference>
<dbReference type="OrthoDB" id="501284at2"/>
<dbReference type="PROSITE" id="PS50994">
    <property type="entry name" value="INTEGRASE"/>
    <property type="match status" value="1"/>
</dbReference>
<evidence type="ECO:0000313" key="6">
    <source>
        <dbReference type="Proteomes" id="UP000317267"/>
    </source>
</evidence>
<dbReference type="InterPro" id="IPR012337">
    <property type="entry name" value="RNaseH-like_sf"/>
</dbReference>
<sequence length="638" mass="72828">MDATDEIPMGIKVDRSFIHLAVGEMVCYQKEIYRITQVLDYQTVLGINVESGRAKVLRIAELKPVLAEKVKGLYINHDLEDIGTEEWAEAQKRFSIISPLLTLNGQTKAAVEQRAKEAGVNFVTVYRWLNRYKEYGEVTALIPFKRGWAKGRQRISDDVEEVMKEGIDTFYLTDQRYSVAATVKEIKRLCKAKKLAPPNSDTVRARIKKLPDSEVLRARGYKELAGNKYDPRPGGLHTEYPLEIVQIDHTPADMIIVDDVHRRPIGRPWLTLAICVYSRMITGYFLSMSAPSAVSVAMCLVHSILPKENWLALHGVDTEWPVWGKPVTVHTDNGSDFKAHNLIQSCSNHDIKREFRPRKTPHWGAKIERLMGTFSGINKLDKGTTFSNTTERQGYDSEKKAIYTFDEYETRLVRNIIKYNNEYHQEIGMAPIRKWNLAFFGDRESTAILPLPPRVANPWTFQLDFLPASRRTINPYGVEMDAMYFAEALRPWVGAKDQKTGKARKFLFRRDPRDINRIWFYDPSLKEYFEVPIIRAHYLGATVAEYVNAKRKARKEGLDAVNEAVIERLMDENRQQEIQAAASTKSARRSVQKRKNNSKQTTPARPEPRATPKPNSPAIPAPSGLLSIDDVGTFGDVW</sequence>
<dbReference type="RefSeq" id="WP_090401489.1">
    <property type="nucleotide sequence ID" value="NZ_FNKM01000002.1"/>
</dbReference>
<dbReference type="InterPro" id="IPR001584">
    <property type="entry name" value="Integrase_cat-core"/>
</dbReference>
<dbReference type="Pfam" id="PF09299">
    <property type="entry name" value="Mu-transpos_C"/>
    <property type="match status" value="1"/>
</dbReference>
<protein>
    <submittedName>
        <fullName evidence="3 4">Transposase</fullName>
    </submittedName>
</protein>
<evidence type="ECO:0000313" key="4">
    <source>
        <dbReference type="EMBL" id="TWR68183.1"/>
    </source>
</evidence>
<gene>
    <name evidence="4" type="ORF">FIV39_06735</name>
    <name evidence="3" type="ORF">SAMN04490186_2106</name>
</gene>